<feature type="transmembrane region" description="Helical" evidence="2">
    <location>
        <begin position="433"/>
        <end position="451"/>
    </location>
</feature>
<gene>
    <name evidence="3" type="ORF">CAUS1442_LOCUS11875</name>
</gene>
<feature type="transmembrane region" description="Helical" evidence="2">
    <location>
        <begin position="114"/>
        <end position="136"/>
    </location>
</feature>
<feature type="transmembrane region" description="Helical" evidence="2">
    <location>
        <begin position="230"/>
        <end position="253"/>
    </location>
</feature>
<feature type="region of interest" description="Disordered" evidence="1">
    <location>
        <begin position="300"/>
        <end position="352"/>
    </location>
</feature>
<feature type="transmembrane region" description="Helical" evidence="2">
    <location>
        <begin position="77"/>
        <end position="94"/>
    </location>
</feature>
<keyword evidence="2" id="KW-0472">Membrane</keyword>
<feature type="transmembrane region" description="Helical" evidence="2">
    <location>
        <begin position="265"/>
        <end position="286"/>
    </location>
</feature>
<feature type="transmembrane region" description="Helical" evidence="2">
    <location>
        <begin position="457"/>
        <end position="477"/>
    </location>
</feature>
<proteinExistence type="predicted"/>
<evidence type="ECO:0000313" key="3">
    <source>
        <dbReference type="EMBL" id="CAD8339742.1"/>
    </source>
</evidence>
<feature type="compositionally biased region" description="Low complexity" evidence="1">
    <location>
        <begin position="1"/>
        <end position="12"/>
    </location>
</feature>
<dbReference type="GO" id="GO:0022857">
    <property type="term" value="F:transmembrane transporter activity"/>
    <property type="evidence" value="ECO:0007669"/>
    <property type="project" value="InterPro"/>
</dbReference>
<sequence>MSRNSSINSNMSTGRAESNGRAKPLLATTSESYSAVDDRDEVPNVDRPTSAVSTTKKDISLPAWLCCGHSIAMNHNVFLTLAICAVYGVSESLWNGTANAAYLKKLGHNRNGPLGNIEAVSGLSSLLTALPVGYLADKAGRSYIIAFGGWLVLAATVFHIVLLMWIGTEEIEDEDNDFLGISAASPENRTLPLWLYGVVMAMWGVCDGVFNGPVQALYADSTATGERSVYYTYLFASYIGATSVGPIVSIFLFQSLGDTWGLYELRVILYVGLGIGLLTVPLMLMLDDKKALDETAEADANPATANATNVDADGGASTQTSRESADGRACASEATSATVDEDADADNADVPRSETTSALRKWQRWIPYIIFAQSLVMAIGSGMTVKFFPLFFKDEVGMSPSHVQIIYACVPFIMIIASGACSEAAKYIGRVQATLAFTTSGIGCLFSMVFFKSYLDTHPFVLVPVFIIHTSLVNSAYPLQESILMDFVAKEERARWKSLESVATFGWCGSAAYGGWLADKYDYTYTFLITALLQLAAMVVFATLLPLVPRKEGSRDHEDDNVVEVEDENGAPGEQPGSEDDIDPESVVAPLLHDTSNE</sequence>
<organism evidence="3">
    <name type="scientific">Craspedostauros australis</name>
    <dbReference type="NCBI Taxonomy" id="1486917"/>
    <lineage>
        <taxon>Eukaryota</taxon>
        <taxon>Sar</taxon>
        <taxon>Stramenopiles</taxon>
        <taxon>Ochrophyta</taxon>
        <taxon>Bacillariophyta</taxon>
        <taxon>Bacillariophyceae</taxon>
        <taxon>Bacillariophycidae</taxon>
        <taxon>Naviculales</taxon>
        <taxon>Naviculaceae</taxon>
        <taxon>Craspedostauros</taxon>
    </lineage>
</organism>
<dbReference type="PANTHER" id="PTHR23525:SF1">
    <property type="entry name" value="NODULIN-LIKE DOMAIN-CONTAINING PROTEIN"/>
    <property type="match status" value="1"/>
</dbReference>
<feature type="transmembrane region" description="Helical" evidence="2">
    <location>
        <begin position="498"/>
        <end position="518"/>
    </location>
</feature>
<dbReference type="Gene3D" id="1.20.1250.20">
    <property type="entry name" value="MFS general substrate transporter like domains"/>
    <property type="match status" value="2"/>
</dbReference>
<dbReference type="SUPFAM" id="SSF103473">
    <property type="entry name" value="MFS general substrate transporter"/>
    <property type="match status" value="1"/>
</dbReference>
<feature type="transmembrane region" description="Helical" evidence="2">
    <location>
        <begin position="524"/>
        <end position="548"/>
    </location>
</feature>
<feature type="compositionally biased region" description="Low complexity" evidence="1">
    <location>
        <begin position="300"/>
        <end position="313"/>
    </location>
</feature>
<evidence type="ECO:0000256" key="2">
    <source>
        <dbReference type="SAM" id="Phobius"/>
    </source>
</evidence>
<dbReference type="InterPro" id="IPR011701">
    <property type="entry name" value="MFS"/>
</dbReference>
<keyword evidence="2" id="KW-0812">Transmembrane</keyword>
<dbReference type="Pfam" id="PF07690">
    <property type="entry name" value="MFS_1"/>
    <property type="match status" value="1"/>
</dbReference>
<dbReference type="EMBL" id="HBEF01019275">
    <property type="protein sequence ID" value="CAD8339742.1"/>
    <property type="molecule type" value="Transcribed_RNA"/>
</dbReference>
<feature type="transmembrane region" description="Helical" evidence="2">
    <location>
        <begin position="143"/>
        <end position="166"/>
    </location>
</feature>
<keyword evidence="2" id="KW-1133">Transmembrane helix</keyword>
<name>A0A7R9ZPF5_9STRA</name>
<feature type="region of interest" description="Disordered" evidence="1">
    <location>
        <begin position="1"/>
        <end position="51"/>
    </location>
</feature>
<feature type="transmembrane region" description="Helical" evidence="2">
    <location>
        <begin position="404"/>
        <end position="421"/>
    </location>
</feature>
<accession>A0A7R9ZPF5</accession>
<feature type="transmembrane region" description="Helical" evidence="2">
    <location>
        <begin position="193"/>
        <end position="218"/>
    </location>
</feature>
<dbReference type="PANTHER" id="PTHR23525">
    <property type="entry name" value="TRANSPORTER, PUTATIVE-RELATED"/>
    <property type="match status" value="1"/>
</dbReference>
<reference evidence="3" key="1">
    <citation type="submission" date="2021-01" db="EMBL/GenBank/DDBJ databases">
        <authorList>
            <person name="Corre E."/>
            <person name="Pelletier E."/>
            <person name="Niang G."/>
            <person name="Scheremetjew M."/>
            <person name="Finn R."/>
            <person name="Kale V."/>
            <person name="Holt S."/>
            <person name="Cochrane G."/>
            <person name="Meng A."/>
            <person name="Brown T."/>
            <person name="Cohen L."/>
        </authorList>
    </citation>
    <scope>NUCLEOTIDE SEQUENCE</scope>
    <source>
        <strain evidence="3">CCMP3328</strain>
    </source>
</reference>
<feature type="region of interest" description="Disordered" evidence="1">
    <location>
        <begin position="552"/>
        <end position="598"/>
    </location>
</feature>
<evidence type="ECO:0008006" key="4">
    <source>
        <dbReference type="Google" id="ProtNLM"/>
    </source>
</evidence>
<protein>
    <recommendedName>
        <fullName evidence="4">Major facilitator superfamily (MFS) profile domain-containing protein</fullName>
    </recommendedName>
</protein>
<dbReference type="AlphaFoldDB" id="A0A7R9ZPF5"/>
<feature type="transmembrane region" description="Helical" evidence="2">
    <location>
        <begin position="368"/>
        <end position="392"/>
    </location>
</feature>
<dbReference type="InterPro" id="IPR036259">
    <property type="entry name" value="MFS_trans_sf"/>
</dbReference>
<evidence type="ECO:0000256" key="1">
    <source>
        <dbReference type="SAM" id="MobiDB-lite"/>
    </source>
</evidence>